<dbReference type="EMBL" id="ACJN02000001">
    <property type="protein sequence ID" value="EFI36318.1"/>
    <property type="molecule type" value="Genomic_DNA"/>
</dbReference>
<protein>
    <recommendedName>
        <fullName evidence="3">DUF2442 domain-containing protein</fullName>
    </recommendedName>
</protein>
<accession>D6SKB5</accession>
<reference evidence="1" key="1">
    <citation type="submission" date="2010-05" db="EMBL/GenBank/DDBJ databases">
        <title>The draft genome of Desulfonatronospira thiodismutans ASO3-1.</title>
        <authorList>
            <consortium name="US DOE Joint Genome Institute (JGI-PGF)"/>
            <person name="Lucas S."/>
            <person name="Copeland A."/>
            <person name="Lapidus A."/>
            <person name="Cheng J.-F."/>
            <person name="Bruce D."/>
            <person name="Goodwin L."/>
            <person name="Pitluck S."/>
            <person name="Chertkov O."/>
            <person name="Brettin T."/>
            <person name="Detter J.C."/>
            <person name="Han C."/>
            <person name="Land M.L."/>
            <person name="Hauser L."/>
            <person name="Kyrpides N."/>
            <person name="Mikhailova N."/>
            <person name="Muyzer G."/>
            <person name="Woyke T."/>
        </authorList>
    </citation>
    <scope>NUCLEOTIDE SEQUENCE [LARGE SCALE GENOMIC DNA]</scope>
    <source>
        <strain evidence="1">ASO3-1</strain>
    </source>
</reference>
<dbReference type="SUPFAM" id="SSF143880">
    <property type="entry name" value="NE0471 N-terminal domain-like"/>
    <property type="match status" value="1"/>
</dbReference>
<evidence type="ECO:0000313" key="1">
    <source>
        <dbReference type="EMBL" id="EFI36318.1"/>
    </source>
</evidence>
<keyword evidence="2" id="KW-1185">Reference proteome</keyword>
<evidence type="ECO:0000313" key="2">
    <source>
        <dbReference type="Proteomes" id="UP000005496"/>
    </source>
</evidence>
<evidence type="ECO:0008006" key="3">
    <source>
        <dbReference type="Google" id="ProtNLM"/>
    </source>
</evidence>
<dbReference type="Gene3D" id="3.30.2020.10">
    <property type="entry name" value="NE0471-like N-terminal domain"/>
    <property type="match status" value="1"/>
</dbReference>
<proteinExistence type="predicted"/>
<dbReference type="AlphaFoldDB" id="D6SKB5"/>
<comment type="caution">
    <text evidence="1">The sequence shown here is derived from an EMBL/GenBank/DDBJ whole genome shotgun (WGS) entry which is preliminary data.</text>
</comment>
<dbReference type="Proteomes" id="UP000005496">
    <property type="component" value="Unassembled WGS sequence"/>
</dbReference>
<dbReference type="InterPro" id="IPR018841">
    <property type="entry name" value="DUF2442"/>
</dbReference>
<dbReference type="InterPro" id="IPR036782">
    <property type="entry name" value="NE0471-like_N"/>
</dbReference>
<dbReference type="OrthoDB" id="3233810at2"/>
<dbReference type="RefSeq" id="WP_008869437.1">
    <property type="nucleotide sequence ID" value="NZ_ACJN02000001.1"/>
</dbReference>
<sequence>MIRITQARYLGDYQVELSFSDGMTGIFDGKSLLKRSGPLLKPLNDELFFQRFFVDSGALSWPHGLELSPAKLYQSCKLHKAA</sequence>
<gene>
    <name evidence="1" type="ORF">Dthio_PD3783</name>
</gene>
<dbReference type="Pfam" id="PF10387">
    <property type="entry name" value="DUF2442"/>
    <property type="match status" value="1"/>
</dbReference>
<organism evidence="1 2">
    <name type="scientific">Desulfonatronospira thiodismutans ASO3-1</name>
    <dbReference type="NCBI Taxonomy" id="555779"/>
    <lineage>
        <taxon>Bacteria</taxon>
        <taxon>Pseudomonadati</taxon>
        <taxon>Thermodesulfobacteriota</taxon>
        <taxon>Desulfovibrionia</taxon>
        <taxon>Desulfovibrionales</taxon>
        <taxon>Desulfonatronovibrionaceae</taxon>
        <taxon>Desulfonatronospira</taxon>
    </lineage>
</organism>
<name>D6SKB5_9BACT</name>